<comment type="cofactor">
    <cofactor evidence="12">
        <name>[4Fe-4S] cluster</name>
        <dbReference type="ChEBI" id="CHEBI:49883"/>
    </cofactor>
    <text evidence="12">Binds 2 [4Fe-4S] clusters per subunit.</text>
</comment>
<dbReference type="PANTHER" id="PTHR10849">
    <property type="entry name" value="NADH DEHYDROGENASE UBIQUINONE IRON-SULFUR PROTEIN 8, MITOCHONDRIAL"/>
    <property type="match status" value="1"/>
</dbReference>
<evidence type="ECO:0000256" key="3">
    <source>
        <dbReference type="ARBA" id="ARBA00022719"/>
    </source>
</evidence>
<feature type="binding site" evidence="12">
    <location>
        <position position="88"/>
    </location>
    <ligand>
        <name>[4Fe-4S] cluster</name>
        <dbReference type="ChEBI" id="CHEBI:49883"/>
        <label>1</label>
    </ligand>
</feature>
<evidence type="ECO:0000256" key="4">
    <source>
        <dbReference type="ARBA" id="ARBA00022723"/>
    </source>
</evidence>
<feature type="binding site" evidence="12">
    <location>
        <position position="94"/>
    </location>
    <ligand>
        <name>[4Fe-4S] cluster</name>
        <dbReference type="ChEBI" id="CHEBI:49883"/>
        <label>1</label>
    </ligand>
</feature>
<comment type="caution">
    <text evidence="14">The sequence shown here is derived from an EMBL/GenBank/DDBJ whole genome shotgun (WGS) entry which is preliminary data.</text>
</comment>
<evidence type="ECO:0000256" key="11">
    <source>
        <dbReference type="ARBA" id="ARBA00023136"/>
    </source>
</evidence>
<keyword evidence="10 12" id="KW-0830">Ubiquinone</keyword>
<dbReference type="OrthoDB" id="9798098at2"/>
<name>A0A497XR45_9AQUI</name>
<keyword evidence="3 12" id="KW-0874">Quinone</keyword>
<keyword evidence="9 12" id="KW-0520">NAD</keyword>
<evidence type="ECO:0000256" key="8">
    <source>
        <dbReference type="ARBA" id="ARBA00023014"/>
    </source>
</evidence>
<dbReference type="EMBL" id="RCCJ01000001">
    <property type="protein sequence ID" value="RLJ71487.1"/>
    <property type="molecule type" value="Genomic_DNA"/>
</dbReference>
<evidence type="ECO:0000256" key="1">
    <source>
        <dbReference type="ARBA" id="ARBA00022475"/>
    </source>
</evidence>
<evidence type="ECO:0000256" key="6">
    <source>
        <dbReference type="ARBA" id="ARBA00022967"/>
    </source>
</evidence>
<evidence type="ECO:0000256" key="12">
    <source>
        <dbReference type="HAMAP-Rule" id="MF_01351"/>
    </source>
</evidence>
<organism evidence="14 15">
    <name type="scientific">Hydrogenivirga caldilitoris</name>
    <dbReference type="NCBI Taxonomy" id="246264"/>
    <lineage>
        <taxon>Bacteria</taxon>
        <taxon>Pseudomonadati</taxon>
        <taxon>Aquificota</taxon>
        <taxon>Aquificia</taxon>
        <taxon>Aquificales</taxon>
        <taxon>Aquificaceae</taxon>
        <taxon>Hydrogenivirga</taxon>
    </lineage>
</organism>
<accession>A0A497XR45</accession>
<keyword evidence="2 12" id="KW-0004">4Fe-4S</keyword>
<dbReference type="RefSeq" id="WP_121012911.1">
    <property type="nucleotide sequence ID" value="NZ_RCCJ01000001.1"/>
</dbReference>
<dbReference type="PANTHER" id="PTHR10849:SF24">
    <property type="entry name" value="NADH-QUINONE OXIDOREDUCTASE SUBUNIT I 2"/>
    <property type="match status" value="1"/>
</dbReference>
<dbReference type="GO" id="GO:0005506">
    <property type="term" value="F:iron ion binding"/>
    <property type="evidence" value="ECO:0007669"/>
    <property type="project" value="UniProtKB-UniRule"/>
</dbReference>
<dbReference type="Pfam" id="PF12838">
    <property type="entry name" value="Fer4_7"/>
    <property type="match status" value="1"/>
</dbReference>
<evidence type="ECO:0000313" key="14">
    <source>
        <dbReference type="EMBL" id="RLJ71487.1"/>
    </source>
</evidence>
<dbReference type="InterPro" id="IPR017900">
    <property type="entry name" value="4Fe4S_Fe_S_CS"/>
</dbReference>
<feature type="binding site" evidence="12">
    <location>
        <position position="98"/>
    </location>
    <ligand>
        <name>[4Fe-4S] cluster</name>
        <dbReference type="ChEBI" id="CHEBI:49883"/>
        <label>2</label>
    </ligand>
</feature>
<keyword evidence="5" id="KW-0677">Repeat</keyword>
<dbReference type="SUPFAM" id="SSF46548">
    <property type="entry name" value="alpha-helical ferredoxin"/>
    <property type="match status" value="1"/>
</dbReference>
<keyword evidence="1 12" id="KW-1003">Cell membrane</keyword>
<evidence type="ECO:0000313" key="15">
    <source>
        <dbReference type="Proteomes" id="UP000267841"/>
    </source>
</evidence>
<dbReference type="PROSITE" id="PS51379">
    <property type="entry name" value="4FE4S_FER_2"/>
    <property type="match status" value="2"/>
</dbReference>
<comment type="subunit">
    <text evidence="12">NDH-1 is composed of 14 different subunits. Subunits NuoA, H, J, K, L, M, N constitute the membrane sector of the complex.</text>
</comment>
<comment type="catalytic activity">
    <reaction evidence="12">
        <text>a quinone + NADH + 5 H(+)(in) = a quinol + NAD(+) + 4 H(+)(out)</text>
        <dbReference type="Rhea" id="RHEA:57888"/>
        <dbReference type="ChEBI" id="CHEBI:15378"/>
        <dbReference type="ChEBI" id="CHEBI:24646"/>
        <dbReference type="ChEBI" id="CHEBI:57540"/>
        <dbReference type="ChEBI" id="CHEBI:57945"/>
        <dbReference type="ChEBI" id="CHEBI:132124"/>
    </reaction>
</comment>
<evidence type="ECO:0000256" key="5">
    <source>
        <dbReference type="ARBA" id="ARBA00022737"/>
    </source>
</evidence>
<feature type="domain" description="4Fe-4S ferredoxin-type" evidence="13">
    <location>
        <begin position="119"/>
        <end position="148"/>
    </location>
</feature>
<keyword evidence="15" id="KW-1185">Reference proteome</keyword>
<dbReference type="HAMAP" id="MF_01351">
    <property type="entry name" value="NDH1_NuoI"/>
    <property type="match status" value="1"/>
</dbReference>
<feature type="binding site" evidence="12">
    <location>
        <position position="128"/>
    </location>
    <ligand>
        <name>[4Fe-4S] cluster</name>
        <dbReference type="ChEBI" id="CHEBI:49883"/>
        <label>2</label>
    </ligand>
</feature>
<dbReference type="GO" id="GO:0005886">
    <property type="term" value="C:plasma membrane"/>
    <property type="evidence" value="ECO:0007669"/>
    <property type="project" value="UniProtKB-SubCell"/>
</dbReference>
<feature type="domain" description="4Fe-4S ferredoxin-type" evidence="13">
    <location>
        <begin position="77"/>
        <end position="109"/>
    </location>
</feature>
<evidence type="ECO:0000256" key="10">
    <source>
        <dbReference type="ARBA" id="ARBA00023075"/>
    </source>
</evidence>
<sequence>MIKRMAAKPLTWLERVLFIDFIKGLSVTIRHAFSKTITTHYPYEKLTPPKRFRGFFAHKVVDGNEPQPAYDEWVERFSIEVIPGRSRCVVCLLCKRACPVPQLFEIEGKKLENGKRVVSVFNMNLMLCTFCGFCVDACPVDCLYQTDIHETASYTRKDSILDLELLEKIGRDWQARREGEPDRIWIDDSQRERLWHENKVKLPKLEFRGRHEW</sequence>
<feature type="binding site" evidence="12">
    <location>
        <position position="134"/>
    </location>
    <ligand>
        <name>[4Fe-4S] cluster</name>
        <dbReference type="ChEBI" id="CHEBI:49883"/>
        <label>2</label>
    </ligand>
</feature>
<feature type="binding site" evidence="12">
    <location>
        <position position="138"/>
    </location>
    <ligand>
        <name>[4Fe-4S] cluster</name>
        <dbReference type="ChEBI" id="CHEBI:49883"/>
        <label>1</label>
    </ligand>
</feature>
<keyword evidence="4 12" id="KW-0479">Metal-binding</keyword>
<gene>
    <name evidence="12" type="primary">nuoI</name>
    <name evidence="14" type="ORF">BCF55_1789</name>
</gene>
<dbReference type="Proteomes" id="UP000267841">
    <property type="component" value="Unassembled WGS sequence"/>
</dbReference>
<dbReference type="GO" id="GO:0048038">
    <property type="term" value="F:quinone binding"/>
    <property type="evidence" value="ECO:0007669"/>
    <property type="project" value="UniProtKB-KW"/>
</dbReference>
<comment type="subcellular location">
    <subcellularLocation>
        <location evidence="12">Cell membrane</location>
        <topology evidence="12">Peripheral membrane protein</topology>
    </subcellularLocation>
</comment>
<protein>
    <recommendedName>
        <fullName evidence="12">NADH-quinone oxidoreductase subunit I</fullName>
        <ecNumber evidence="12">7.1.1.-</ecNumber>
    </recommendedName>
    <alternativeName>
        <fullName evidence="12">NADH dehydrogenase I subunit I</fullName>
    </alternativeName>
    <alternativeName>
        <fullName evidence="12">NDH-1 subunit I</fullName>
    </alternativeName>
</protein>
<dbReference type="PROSITE" id="PS00198">
    <property type="entry name" value="4FE4S_FER_1"/>
    <property type="match status" value="1"/>
</dbReference>
<dbReference type="AlphaFoldDB" id="A0A497XR45"/>
<dbReference type="EC" id="7.1.1.-" evidence="12"/>
<dbReference type="InterPro" id="IPR010226">
    <property type="entry name" value="NADH_quinone_OxRdtase_chainI"/>
</dbReference>
<evidence type="ECO:0000256" key="7">
    <source>
        <dbReference type="ARBA" id="ARBA00023004"/>
    </source>
</evidence>
<dbReference type="InterPro" id="IPR017896">
    <property type="entry name" value="4Fe4S_Fe-S-bd"/>
</dbReference>
<evidence type="ECO:0000259" key="13">
    <source>
        <dbReference type="PROSITE" id="PS51379"/>
    </source>
</evidence>
<evidence type="ECO:0000256" key="2">
    <source>
        <dbReference type="ARBA" id="ARBA00022485"/>
    </source>
</evidence>
<keyword evidence="6 12" id="KW-1278">Translocase</keyword>
<evidence type="ECO:0000256" key="9">
    <source>
        <dbReference type="ARBA" id="ARBA00023027"/>
    </source>
</evidence>
<proteinExistence type="inferred from homology"/>
<comment type="function">
    <text evidence="12">NDH-1 shuttles electrons from NADH, via FMN and iron-sulfur (Fe-S) centers, to quinones in the respiratory chain. The immediate electron acceptor for the enzyme in this species is believed to be ubiquinone. Couples the redox reaction to proton translocation (for every two electrons transferred, four hydrogen ions are translocated across the cytoplasmic membrane), and thus conserves the redox energy in a proton gradient.</text>
</comment>
<comment type="similarity">
    <text evidence="12">Belongs to the complex I 23 kDa subunit family.</text>
</comment>
<feature type="binding site" evidence="12">
    <location>
        <position position="91"/>
    </location>
    <ligand>
        <name>[4Fe-4S] cluster</name>
        <dbReference type="ChEBI" id="CHEBI:49883"/>
        <label>1</label>
    </ligand>
</feature>
<keyword evidence="11 12" id="KW-0472">Membrane</keyword>
<dbReference type="GO" id="GO:0051539">
    <property type="term" value="F:4 iron, 4 sulfur cluster binding"/>
    <property type="evidence" value="ECO:0007669"/>
    <property type="project" value="UniProtKB-KW"/>
</dbReference>
<keyword evidence="8 12" id="KW-0411">Iron-sulfur</keyword>
<reference evidence="14 15" key="1">
    <citation type="submission" date="2018-10" db="EMBL/GenBank/DDBJ databases">
        <title>Genomic Encyclopedia of Archaeal and Bacterial Type Strains, Phase II (KMG-II): from individual species to whole genera.</title>
        <authorList>
            <person name="Goeker M."/>
        </authorList>
    </citation>
    <scope>NUCLEOTIDE SEQUENCE [LARGE SCALE GENOMIC DNA]</scope>
    <source>
        <strain evidence="14 15">DSM 16510</strain>
    </source>
</reference>
<feature type="binding site" evidence="12">
    <location>
        <position position="131"/>
    </location>
    <ligand>
        <name>[4Fe-4S] cluster</name>
        <dbReference type="ChEBI" id="CHEBI:49883"/>
        <label>2</label>
    </ligand>
</feature>
<dbReference type="GO" id="GO:0050136">
    <property type="term" value="F:NADH dehydrogenase (quinone) (non-electrogenic) activity"/>
    <property type="evidence" value="ECO:0007669"/>
    <property type="project" value="UniProtKB-UniRule"/>
</dbReference>
<dbReference type="Gene3D" id="3.30.70.3270">
    <property type="match status" value="1"/>
</dbReference>
<keyword evidence="7 12" id="KW-0408">Iron</keyword>